<reference evidence="8" key="1">
    <citation type="submission" date="2023-04" db="EMBL/GenBank/DDBJ databases">
        <title>Comparative genomic analysis of Cohnella hashimotonis sp. nov., isolated from the International Space Station.</title>
        <authorList>
            <person name="Venkateswaran K."/>
            <person name="Simpson A."/>
        </authorList>
    </citation>
    <scope>NUCLEOTIDE SEQUENCE</scope>
    <source>
        <strain evidence="8">F6_2S_P_1</strain>
    </source>
</reference>
<sequence length="547" mass="61703">MHTLLIVDDEPLAVEGIRSGVDWDAIGIGRVLTAYGAEQAKTVFGEVPVDVMLCDIEMPQGSGLQLLEWVRARYPRTQTIFLTCHADFQYAKQAIQLGSLDYLLKPIPYADLEASVRKALVKFDEESELSEFSQYGKYWVQHQPLLVERFWLDILNHEIPPQSEAVAKAAEARNIPYSGELVFVPLLIRIRRWYREFSLRDKKILSYALRKSAEELVMERHDSGLLLSPAEETMLAVLGGDGRETVDLLRLKSSCEAYMAACPRYFYCDVACYIGEPAHVHEMGEGYRRLLERDANNVSYDSRVFLPGEQRAEARAHSLPDMGVWAVLLKEGARDKVLQAAEAYIGEQLRAGALTPSLLGAFVQDFQQTVHYVLQVKGIQAHRLLGDRDSSELYARATRSAQDALAWIRHAVGKAMDYASALEHSPSVVEQAKAYIREHLDADISREDIAAHVFLNPDYLTRVFKRDTGQSISDYLLQQRLDIAAQLLENTDMPVSAVASKIGYANFSHFSRMFKKYMDAGPAEYRQRHAAGRHSEAQSRQSDSPRS</sequence>
<dbReference type="Pfam" id="PF12833">
    <property type="entry name" value="HTH_18"/>
    <property type="match status" value="1"/>
</dbReference>
<dbReference type="Gene3D" id="1.10.10.60">
    <property type="entry name" value="Homeodomain-like"/>
    <property type="match status" value="2"/>
</dbReference>
<dbReference type="InterPro" id="IPR011006">
    <property type="entry name" value="CheY-like_superfamily"/>
</dbReference>
<dbReference type="SMART" id="SM00448">
    <property type="entry name" value="REC"/>
    <property type="match status" value="1"/>
</dbReference>
<dbReference type="SMART" id="SM00342">
    <property type="entry name" value="HTH_ARAC"/>
    <property type="match status" value="1"/>
</dbReference>
<evidence type="ECO:0000259" key="6">
    <source>
        <dbReference type="PROSITE" id="PS01124"/>
    </source>
</evidence>
<accession>A0ABT6TQ13</accession>
<keyword evidence="2" id="KW-0238">DNA-binding</keyword>
<evidence type="ECO:0000256" key="2">
    <source>
        <dbReference type="ARBA" id="ARBA00023125"/>
    </source>
</evidence>
<dbReference type="InterPro" id="IPR018060">
    <property type="entry name" value="HTH_AraC"/>
</dbReference>
<comment type="caution">
    <text evidence="8">The sequence shown here is derived from an EMBL/GenBank/DDBJ whole genome shotgun (WGS) entry which is preliminary data.</text>
</comment>
<feature type="domain" description="Response regulatory" evidence="7">
    <location>
        <begin position="3"/>
        <end position="120"/>
    </location>
</feature>
<gene>
    <name evidence="8" type="ORF">KB449_28680</name>
</gene>
<evidence type="ECO:0000256" key="4">
    <source>
        <dbReference type="PROSITE-ProRule" id="PRU00169"/>
    </source>
</evidence>
<evidence type="ECO:0000259" key="7">
    <source>
        <dbReference type="PROSITE" id="PS50110"/>
    </source>
</evidence>
<proteinExistence type="predicted"/>
<organism evidence="8 9">
    <name type="scientific">Cohnella hashimotonis</name>
    <dbReference type="NCBI Taxonomy" id="2826895"/>
    <lineage>
        <taxon>Bacteria</taxon>
        <taxon>Bacillati</taxon>
        <taxon>Bacillota</taxon>
        <taxon>Bacilli</taxon>
        <taxon>Bacillales</taxon>
        <taxon>Paenibacillaceae</taxon>
        <taxon>Cohnella</taxon>
    </lineage>
</organism>
<dbReference type="InterPro" id="IPR001789">
    <property type="entry name" value="Sig_transdc_resp-reg_receiver"/>
</dbReference>
<feature type="region of interest" description="Disordered" evidence="5">
    <location>
        <begin position="525"/>
        <end position="547"/>
    </location>
</feature>
<dbReference type="InterPro" id="IPR009057">
    <property type="entry name" value="Homeodomain-like_sf"/>
</dbReference>
<feature type="compositionally biased region" description="Basic and acidic residues" evidence="5">
    <location>
        <begin position="533"/>
        <end position="547"/>
    </location>
</feature>
<dbReference type="RefSeq" id="WP_282911621.1">
    <property type="nucleotide sequence ID" value="NZ_JAGRPV010000001.1"/>
</dbReference>
<evidence type="ECO:0000256" key="3">
    <source>
        <dbReference type="ARBA" id="ARBA00023163"/>
    </source>
</evidence>
<dbReference type="SUPFAM" id="SSF52172">
    <property type="entry name" value="CheY-like"/>
    <property type="match status" value="1"/>
</dbReference>
<evidence type="ECO:0000313" key="8">
    <source>
        <dbReference type="EMBL" id="MDI4648947.1"/>
    </source>
</evidence>
<evidence type="ECO:0000313" key="9">
    <source>
        <dbReference type="Proteomes" id="UP001161691"/>
    </source>
</evidence>
<dbReference type="PRINTS" id="PR00032">
    <property type="entry name" value="HTHARAC"/>
</dbReference>
<dbReference type="PANTHER" id="PTHR43280">
    <property type="entry name" value="ARAC-FAMILY TRANSCRIPTIONAL REGULATOR"/>
    <property type="match status" value="1"/>
</dbReference>
<dbReference type="PROSITE" id="PS01124">
    <property type="entry name" value="HTH_ARAC_FAMILY_2"/>
    <property type="match status" value="1"/>
</dbReference>
<dbReference type="Gene3D" id="3.40.50.2300">
    <property type="match status" value="1"/>
</dbReference>
<dbReference type="Proteomes" id="UP001161691">
    <property type="component" value="Unassembled WGS sequence"/>
</dbReference>
<dbReference type="PANTHER" id="PTHR43280:SF2">
    <property type="entry name" value="HTH-TYPE TRANSCRIPTIONAL REGULATOR EXSA"/>
    <property type="match status" value="1"/>
</dbReference>
<evidence type="ECO:0000256" key="5">
    <source>
        <dbReference type="SAM" id="MobiDB-lite"/>
    </source>
</evidence>
<dbReference type="EMBL" id="JAGRPV010000001">
    <property type="protein sequence ID" value="MDI4648947.1"/>
    <property type="molecule type" value="Genomic_DNA"/>
</dbReference>
<dbReference type="PROSITE" id="PS50110">
    <property type="entry name" value="RESPONSE_REGULATORY"/>
    <property type="match status" value="1"/>
</dbReference>
<name>A0ABT6TQ13_9BACL</name>
<keyword evidence="3" id="KW-0804">Transcription</keyword>
<feature type="domain" description="HTH araC/xylS-type" evidence="6">
    <location>
        <begin position="430"/>
        <end position="528"/>
    </location>
</feature>
<keyword evidence="9" id="KW-1185">Reference proteome</keyword>
<dbReference type="InterPro" id="IPR020449">
    <property type="entry name" value="Tscrpt_reg_AraC-type_HTH"/>
</dbReference>
<keyword evidence="1" id="KW-0805">Transcription regulation</keyword>
<keyword evidence="4" id="KW-0597">Phosphoprotein</keyword>
<evidence type="ECO:0000256" key="1">
    <source>
        <dbReference type="ARBA" id="ARBA00023015"/>
    </source>
</evidence>
<dbReference type="Pfam" id="PF00072">
    <property type="entry name" value="Response_reg"/>
    <property type="match status" value="1"/>
</dbReference>
<dbReference type="CDD" id="cd17536">
    <property type="entry name" value="REC_YesN-like"/>
    <property type="match status" value="1"/>
</dbReference>
<protein>
    <submittedName>
        <fullName evidence="8">Response regulator</fullName>
    </submittedName>
</protein>
<feature type="modified residue" description="4-aspartylphosphate" evidence="4">
    <location>
        <position position="55"/>
    </location>
</feature>
<dbReference type="SUPFAM" id="SSF46689">
    <property type="entry name" value="Homeodomain-like"/>
    <property type="match status" value="2"/>
</dbReference>